<dbReference type="PRINTS" id="PR00176">
    <property type="entry name" value="NANEUSMPORT"/>
</dbReference>
<dbReference type="EMBL" id="CYXY01000008">
    <property type="protein sequence ID" value="CUM95342.1"/>
    <property type="molecule type" value="Genomic_DNA"/>
</dbReference>
<feature type="transmembrane region" description="Helical" evidence="6">
    <location>
        <begin position="415"/>
        <end position="440"/>
    </location>
</feature>
<keyword evidence="2" id="KW-0813">Transport</keyword>
<dbReference type="RefSeq" id="WP_055072826.1">
    <property type="nucleotide sequence ID" value="NZ_CYXY01000008.1"/>
</dbReference>
<protein>
    <submittedName>
        <fullName evidence="7">Na+-dependent transporters of the SNF family</fullName>
    </submittedName>
</protein>
<keyword evidence="5 6" id="KW-0472">Membrane</keyword>
<feature type="transmembrane region" description="Helical" evidence="6">
    <location>
        <begin position="93"/>
        <end position="116"/>
    </location>
</feature>
<dbReference type="CDD" id="cd10336">
    <property type="entry name" value="SLC6sbd_Tyt1-Like"/>
    <property type="match status" value="1"/>
</dbReference>
<dbReference type="InterPro" id="IPR047218">
    <property type="entry name" value="YocR/YhdH-like"/>
</dbReference>
<evidence type="ECO:0000256" key="5">
    <source>
        <dbReference type="ARBA" id="ARBA00023136"/>
    </source>
</evidence>
<comment type="subcellular location">
    <subcellularLocation>
        <location evidence="1">Membrane</location>
        <topology evidence="1">Multi-pass membrane protein</topology>
    </subcellularLocation>
</comment>
<feature type="transmembrane region" description="Helical" evidence="6">
    <location>
        <begin position="178"/>
        <end position="196"/>
    </location>
</feature>
<name>A0A173SXT9_ANAHA</name>
<dbReference type="InterPro" id="IPR000175">
    <property type="entry name" value="Na/ntran_symport"/>
</dbReference>
<feature type="transmembrane region" description="Helical" evidence="6">
    <location>
        <begin position="259"/>
        <end position="285"/>
    </location>
</feature>
<gene>
    <name evidence="7" type="ORF">ERS852571_01608</name>
</gene>
<dbReference type="PROSITE" id="PS50267">
    <property type="entry name" value="NA_NEUROTRAN_SYMP_3"/>
    <property type="match status" value="1"/>
</dbReference>
<dbReference type="GO" id="GO:0016020">
    <property type="term" value="C:membrane"/>
    <property type="evidence" value="ECO:0007669"/>
    <property type="project" value="UniProtKB-SubCell"/>
</dbReference>
<proteinExistence type="predicted"/>
<feature type="transmembrane region" description="Helical" evidence="6">
    <location>
        <begin position="151"/>
        <end position="171"/>
    </location>
</feature>
<dbReference type="InterPro" id="IPR037272">
    <property type="entry name" value="SNS_sf"/>
</dbReference>
<dbReference type="SUPFAM" id="SSF161070">
    <property type="entry name" value="SNF-like"/>
    <property type="match status" value="1"/>
</dbReference>
<dbReference type="NCBIfam" id="NF037979">
    <property type="entry name" value="Na_transp"/>
    <property type="match status" value="1"/>
</dbReference>
<evidence type="ECO:0000313" key="7">
    <source>
        <dbReference type="EMBL" id="CUM95342.1"/>
    </source>
</evidence>
<evidence type="ECO:0000256" key="4">
    <source>
        <dbReference type="ARBA" id="ARBA00022989"/>
    </source>
</evidence>
<evidence type="ECO:0000256" key="1">
    <source>
        <dbReference type="ARBA" id="ARBA00004141"/>
    </source>
</evidence>
<evidence type="ECO:0000256" key="6">
    <source>
        <dbReference type="SAM" id="Phobius"/>
    </source>
</evidence>
<dbReference type="Proteomes" id="UP000095553">
    <property type="component" value="Unassembled WGS sequence"/>
</dbReference>
<feature type="transmembrane region" description="Helical" evidence="6">
    <location>
        <begin position="373"/>
        <end position="394"/>
    </location>
</feature>
<feature type="transmembrane region" description="Helical" evidence="6">
    <location>
        <begin position="12"/>
        <end position="31"/>
    </location>
</feature>
<sequence>MKDKRESFNSRWGFILACIGSAVGMGNIWMFPTRVSLYGGGSFLIPYFIFVVVIASTGVIGEMSFGRAARSGPIDAFGMVCEKKGKRKVGEGLGMIPVLGSLAMAIGYTVVMGWILKYAVGTFTGATLAPKTIEEFGGRFGTMAAAFGNNIWQILALILCMCILIFGVGAGIEKANKILMPIFFTLFVILGIYVAFQPGAAAGYQYIFRVDKAAILDPKTWIFALGQAFFSLSVAGNGTLIYGSYLSDEEDIPSSAARVAFFDTVAAMLAALVIIPAMATTGATLDQGGPGLLFIYLPNLISSMPGSTIIAIIFFVAVLFAGMTSLINLYEAPIATVQEKLHVGRKTACVIIAVIGVIVSLLIQGIVSDWMDILSIYICPLGAGLAGIMFFWIAGKKYVETQINKGRETKFTKMYYPICKYIYVPICILVLVLGIALGGIG</sequence>
<feature type="transmembrane region" description="Helical" evidence="6">
    <location>
        <begin position="221"/>
        <end position="247"/>
    </location>
</feature>
<dbReference type="Pfam" id="PF00209">
    <property type="entry name" value="SNF"/>
    <property type="match status" value="2"/>
</dbReference>
<feature type="transmembrane region" description="Helical" evidence="6">
    <location>
        <begin position="348"/>
        <end position="367"/>
    </location>
</feature>
<accession>A0A173SXT9</accession>
<organism evidence="7 8">
    <name type="scientific">Anaerostipes hadrus</name>
    <dbReference type="NCBI Taxonomy" id="649756"/>
    <lineage>
        <taxon>Bacteria</taxon>
        <taxon>Bacillati</taxon>
        <taxon>Bacillota</taxon>
        <taxon>Clostridia</taxon>
        <taxon>Lachnospirales</taxon>
        <taxon>Lachnospiraceae</taxon>
        <taxon>Anaerostipes</taxon>
    </lineage>
</organism>
<dbReference type="AlphaFoldDB" id="A0A173SXT9"/>
<dbReference type="PANTHER" id="PTHR42948">
    <property type="entry name" value="TRANSPORTER"/>
    <property type="match status" value="1"/>
</dbReference>
<evidence type="ECO:0000313" key="8">
    <source>
        <dbReference type="Proteomes" id="UP000095553"/>
    </source>
</evidence>
<reference evidence="7 8" key="1">
    <citation type="submission" date="2015-09" db="EMBL/GenBank/DDBJ databases">
        <authorList>
            <consortium name="Pathogen Informatics"/>
        </authorList>
    </citation>
    <scope>NUCLEOTIDE SEQUENCE [LARGE SCALE GENOMIC DNA]</scope>
    <source>
        <strain evidence="7 8">2789STDY5834959</strain>
    </source>
</reference>
<feature type="transmembrane region" description="Helical" evidence="6">
    <location>
        <begin position="43"/>
        <end position="61"/>
    </location>
</feature>
<keyword evidence="3 6" id="KW-0812">Transmembrane</keyword>
<feature type="transmembrane region" description="Helical" evidence="6">
    <location>
        <begin position="305"/>
        <end position="327"/>
    </location>
</feature>
<keyword evidence="4 6" id="KW-1133">Transmembrane helix</keyword>
<evidence type="ECO:0000256" key="3">
    <source>
        <dbReference type="ARBA" id="ARBA00022692"/>
    </source>
</evidence>
<evidence type="ECO:0000256" key="2">
    <source>
        <dbReference type="ARBA" id="ARBA00022448"/>
    </source>
</evidence>
<dbReference type="PANTHER" id="PTHR42948:SF1">
    <property type="entry name" value="TRANSPORTER"/>
    <property type="match status" value="1"/>
</dbReference>